<proteinExistence type="predicted"/>
<accession>A0A8H5BMJ4</accession>
<gene>
    <name evidence="3" type="ORF">D9611_001010</name>
</gene>
<organism evidence="3 4">
    <name type="scientific">Ephemerocybe angulata</name>
    <dbReference type="NCBI Taxonomy" id="980116"/>
    <lineage>
        <taxon>Eukaryota</taxon>
        <taxon>Fungi</taxon>
        <taxon>Dikarya</taxon>
        <taxon>Basidiomycota</taxon>
        <taxon>Agaricomycotina</taxon>
        <taxon>Agaricomycetes</taxon>
        <taxon>Agaricomycetidae</taxon>
        <taxon>Agaricales</taxon>
        <taxon>Agaricineae</taxon>
        <taxon>Psathyrellaceae</taxon>
        <taxon>Ephemerocybe</taxon>
    </lineage>
</organism>
<dbReference type="PANTHER" id="PTHR21974:SF2">
    <property type="entry name" value="RE15880P"/>
    <property type="match status" value="1"/>
</dbReference>
<comment type="caution">
    <text evidence="3">The sequence shown here is derived from an EMBL/GenBank/DDBJ whole genome shotgun (WGS) entry which is preliminary data.</text>
</comment>
<feature type="coiled-coil region" evidence="1">
    <location>
        <begin position="88"/>
        <end position="143"/>
    </location>
</feature>
<keyword evidence="1" id="KW-0175">Coiled coil</keyword>
<dbReference type="AlphaFoldDB" id="A0A8H5BMJ4"/>
<evidence type="ECO:0000313" key="4">
    <source>
        <dbReference type="Proteomes" id="UP000541558"/>
    </source>
</evidence>
<feature type="region of interest" description="Disordered" evidence="2">
    <location>
        <begin position="353"/>
        <end position="434"/>
    </location>
</feature>
<dbReference type="EMBL" id="JAACJK010000163">
    <property type="protein sequence ID" value="KAF5325950.1"/>
    <property type="molecule type" value="Genomic_DNA"/>
</dbReference>
<sequence length="449" mass="49931">MSAITTTEDIVQNADYHAKLLRENSDLEYSSSALRQHLSYLEDLEAQLAASEKKVAELVKATNKERKEHERLRDSTARRFTAKLTGKKEQFEANQAKEEREYMEALQKEMVERDQNAVIQQLLKEARSVKEELTAKTKRYESIKTEIESLYARVFEGPSESFPEEDRLEYDVHEAHKEHERAQTTLNTETQAAELLARAVVSMDKCQASVKEALSYSRYDMWSSGGGVADMMERNALTNATAQADQAQNFVEQARRINPVVQSVGHVNIASGSLMSDVFFDNIFTDMAFHDKIKKSAAQVLLTNNRLKQERDAALQRADVAGRTLVQASQKLEDRRKELFYLRKALFESVASHVPQPPSYDNVTMMPQPSIAPPVPGKNGPNAYPPPSGPPPGAGANTGPHPANASPGASLYPPPTGPPPAFQSNRWSFDLGRNTKQTTIAAQAQLGNS</sequence>
<protein>
    <submittedName>
        <fullName evidence="3">Uncharacterized protein</fullName>
    </submittedName>
</protein>
<reference evidence="3 4" key="1">
    <citation type="journal article" date="2020" name="ISME J.">
        <title>Uncovering the hidden diversity of litter-decomposition mechanisms in mushroom-forming fungi.</title>
        <authorList>
            <person name="Floudas D."/>
            <person name="Bentzer J."/>
            <person name="Ahren D."/>
            <person name="Johansson T."/>
            <person name="Persson P."/>
            <person name="Tunlid A."/>
        </authorList>
    </citation>
    <scope>NUCLEOTIDE SEQUENCE [LARGE SCALE GENOMIC DNA]</scope>
    <source>
        <strain evidence="3 4">CBS 175.51</strain>
    </source>
</reference>
<feature type="compositionally biased region" description="Pro residues" evidence="2">
    <location>
        <begin position="383"/>
        <end position="393"/>
    </location>
</feature>
<feature type="coiled-coil region" evidence="1">
    <location>
        <begin position="34"/>
        <end position="61"/>
    </location>
</feature>
<feature type="compositionally biased region" description="Pro residues" evidence="2">
    <location>
        <begin position="412"/>
        <end position="421"/>
    </location>
</feature>
<keyword evidence="4" id="KW-1185">Reference proteome</keyword>
<dbReference type="OrthoDB" id="2562743at2759"/>
<dbReference type="PANTHER" id="PTHR21974">
    <property type="entry name" value="RE15880P"/>
    <property type="match status" value="1"/>
</dbReference>
<feature type="compositionally biased region" description="Low complexity" evidence="2">
    <location>
        <begin position="394"/>
        <end position="405"/>
    </location>
</feature>
<name>A0A8H5BMJ4_9AGAR</name>
<evidence type="ECO:0000256" key="1">
    <source>
        <dbReference type="SAM" id="Coils"/>
    </source>
</evidence>
<evidence type="ECO:0000313" key="3">
    <source>
        <dbReference type="EMBL" id="KAF5325950.1"/>
    </source>
</evidence>
<evidence type="ECO:0000256" key="2">
    <source>
        <dbReference type="SAM" id="MobiDB-lite"/>
    </source>
</evidence>
<dbReference type="Proteomes" id="UP000541558">
    <property type="component" value="Unassembled WGS sequence"/>
</dbReference>